<dbReference type="GO" id="GO:0035870">
    <property type="term" value="F:dITP diphosphatase activity"/>
    <property type="evidence" value="ECO:0007669"/>
    <property type="project" value="UniProtKB-UniRule"/>
</dbReference>
<evidence type="ECO:0000256" key="10">
    <source>
        <dbReference type="HAMAP-Rule" id="MF_01405"/>
    </source>
</evidence>
<dbReference type="PANTHER" id="PTHR11067">
    <property type="entry name" value="INOSINE TRIPHOSPHATE PYROPHOSPHATASE/HAM1 PROTEIN"/>
    <property type="match status" value="1"/>
</dbReference>
<evidence type="ECO:0000256" key="6">
    <source>
        <dbReference type="ARBA" id="ARBA00022842"/>
    </source>
</evidence>
<dbReference type="InterPro" id="IPR029001">
    <property type="entry name" value="ITPase-like_fam"/>
</dbReference>
<dbReference type="HAMAP" id="MF_01405">
    <property type="entry name" value="Non_canon_purine_NTPase"/>
    <property type="match status" value="1"/>
</dbReference>
<comment type="catalytic activity">
    <reaction evidence="8 10">
        <text>dITP + H2O = dIMP + diphosphate + H(+)</text>
        <dbReference type="Rhea" id="RHEA:28342"/>
        <dbReference type="ChEBI" id="CHEBI:15377"/>
        <dbReference type="ChEBI" id="CHEBI:15378"/>
        <dbReference type="ChEBI" id="CHEBI:33019"/>
        <dbReference type="ChEBI" id="CHEBI:61194"/>
        <dbReference type="ChEBI" id="CHEBI:61382"/>
        <dbReference type="EC" id="3.6.1.66"/>
    </reaction>
</comment>
<keyword evidence="13" id="KW-1185">Reference proteome</keyword>
<dbReference type="STRING" id="1278311.GCA_000428705_00865"/>
<dbReference type="GO" id="GO:0046872">
    <property type="term" value="F:metal ion binding"/>
    <property type="evidence" value="ECO:0007669"/>
    <property type="project" value="UniProtKB-KW"/>
</dbReference>
<keyword evidence="6 10" id="KW-0460">Magnesium</keyword>
<evidence type="ECO:0000313" key="13">
    <source>
        <dbReference type="Proteomes" id="UP000289841"/>
    </source>
</evidence>
<protein>
    <recommendedName>
        <fullName evidence="10">dITP/XTP pyrophosphatase</fullName>
        <ecNumber evidence="10">3.6.1.66</ecNumber>
    </recommendedName>
    <alternativeName>
        <fullName evidence="10">Non-canonical purine NTP pyrophosphatase</fullName>
    </alternativeName>
    <alternativeName>
        <fullName evidence="10">Non-standard purine NTP pyrophosphatase</fullName>
    </alternativeName>
    <alternativeName>
        <fullName evidence="10">Nucleoside-triphosphate diphosphatase</fullName>
    </alternativeName>
    <alternativeName>
        <fullName evidence="10">Nucleoside-triphosphate pyrophosphatase</fullName>
        <shortName evidence="10">NTPase</shortName>
    </alternativeName>
</protein>
<evidence type="ECO:0000256" key="4">
    <source>
        <dbReference type="ARBA" id="ARBA00022741"/>
    </source>
</evidence>
<comment type="function">
    <text evidence="10">Pyrophosphatase that catalyzes the hydrolysis of nucleoside triphosphates to their monophosphate derivatives, with a high preference for the non-canonical purine nucleotides XTP (xanthosine triphosphate), dITP (deoxyinosine triphosphate) and ITP. Seems to function as a house-cleaning enzyme that removes non-canonical purine nucleotides from the nucleotide pool, thus preventing their incorporation into DNA/RNA and avoiding chromosomal lesions.</text>
</comment>
<dbReference type="Gene3D" id="3.90.950.10">
    <property type="match status" value="1"/>
</dbReference>
<dbReference type="PANTHER" id="PTHR11067:SF9">
    <property type="entry name" value="INOSINE TRIPHOSPHATE PYROPHOSPHATASE"/>
    <property type="match status" value="1"/>
</dbReference>
<evidence type="ECO:0000313" key="12">
    <source>
        <dbReference type="EMBL" id="VEU80152.1"/>
    </source>
</evidence>
<dbReference type="InterPro" id="IPR020922">
    <property type="entry name" value="dITP/XTP_pyrophosphatase"/>
</dbReference>
<comment type="cofactor">
    <cofactor evidence="10">
        <name>Mg(2+)</name>
        <dbReference type="ChEBI" id="CHEBI:18420"/>
    </cofactor>
    <text evidence="10">Binds 1 Mg(2+) ion per subunit.</text>
</comment>
<evidence type="ECO:0000256" key="2">
    <source>
        <dbReference type="ARBA" id="ARBA00011738"/>
    </source>
</evidence>
<evidence type="ECO:0000256" key="7">
    <source>
        <dbReference type="ARBA" id="ARBA00023080"/>
    </source>
</evidence>
<feature type="binding site" evidence="10">
    <location>
        <begin position="175"/>
        <end position="176"/>
    </location>
    <ligand>
        <name>substrate</name>
    </ligand>
</feature>
<feature type="binding site" evidence="10">
    <location>
        <begin position="7"/>
        <end position="12"/>
    </location>
    <ligand>
        <name>substrate</name>
    </ligand>
</feature>
<name>A0A449BCJ0_HAPAX</name>
<dbReference type="GO" id="GO:0036220">
    <property type="term" value="F:ITP diphosphatase activity"/>
    <property type="evidence" value="ECO:0007669"/>
    <property type="project" value="UniProtKB-UniRule"/>
</dbReference>
<dbReference type="Pfam" id="PF01725">
    <property type="entry name" value="Ham1p_like"/>
    <property type="match status" value="1"/>
</dbReference>
<feature type="binding site" evidence="10">
    <location>
        <position position="69"/>
    </location>
    <ligand>
        <name>substrate</name>
    </ligand>
</feature>
<dbReference type="CDD" id="cd00515">
    <property type="entry name" value="HAM1"/>
    <property type="match status" value="1"/>
</dbReference>
<dbReference type="SUPFAM" id="SSF52972">
    <property type="entry name" value="ITPase-like"/>
    <property type="match status" value="1"/>
</dbReference>
<comment type="catalytic activity">
    <reaction evidence="10">
        <text>ITP + H2O = IMP + diphosphate + H(+)</text>
        <dbReference type="Rhea" id="RHEA:29399"/>
        <dbReference type="ChEBI" id="CHEBI:15377"/>
        <dbReference type="ChEBI" id="CHEBI:15378"/>
        <dbReference type="ChEBI" id="CHEBI:33019"/>
        <dbReference type="ChEBI" id="CHEBI:58053"/>
        <dbReference type="ChEBI" id="CHEBI:61402"/>
        <dbReference type="EC" id="3.6.1.66"/>
    </reaction>
</comment>
<dbReference type="InterPro" id="IPR002637">
    <property type="entry name" value="RdgB/HAM1"/>
</dbReference>
<dbReference type="FunFam" id="3.90.950.10:FF:000001">
    <property type="entry name" value="dITP/XTP pyrophosphatase"/>
    <property type="match status" value="1"/>
</dbReference>
<keyword evidence="3 10" id="KW-0479">Metal-binding</keyword>
<feature type="binding site" evidence="10">
    <location>
        <position position="170"/>
    </location>
    <ligand>
        <name>substrate</name>
    </ligand>
</feature>
<keyword evidence="7 10" id="KW-0546">Nucleotide metabolism</keyword>
<dbReference type="EC" id="3.6.1.66" evidence="10"/>
<feature type="binding site" evidence="10">
    <location>
        <position position="68"/>
    </location>
    <ligand>
        <name>Mg(2+)</name>
        <dbReference type="ChEBI" id="CHEBI:18420"/>
    </ligand>
</feature>
<comment type="catalytic activity">
    <reaction evidence="9 10">
        <text>XTP + H2O = XMP + diphosphate + H(+)</text>
        <dbReference type="Rhea" id="RHEA:28610"/>
        <dbReference type="ChEBI" id="CHEBI:15377"/>
        <dbReference type="ChEBI" id="CHEBI:15378"/>
        <dbReference type="ChEBI" id="CHEBI:33019"/>
        <dbReference type="ChEBI" id="CHEBI:57464"/>
        <dbReference type="ChEBI" id="CHEBI:61314"/>
        <dbReference type="EC" id="3.6.1.66"/>
    </reaction>
</comment>
<evidence type="ECO:0000256" key="5">
    <source>
        <dbReference type="ARBA" id="ARBA00022801"/>
    </source>
</evidence>
<evidence type="ECO:0000256" key="3">
    <source>
        <dbReference type="ARBA" id="ARBA00022723"/>
    </source>
</evidence>
<evidence type="ECO:0000256" key="8">
    <source>
        <dbReference type="ARBA" id="ARBA00051875"/>
    </source>
</evidence>
<sequence>MEVIVASHNKNKIKEFKSILGNEYNIKSLEDLNDFEDIEETGNTFSENALIKALSIAKKYNKVAIADDSGLEVYSLDNRPGVYSARYSGKGDHENNLKILSELKNNKNRNGRFISVIALCYPNGEYQLFEGIWEGRISEEIKGENGFGYDVIFIPEGFEKTVAELEPDVKDKYSHRSKALKLLKDYFAKKQ</sequence>
<reference evidence="12 13" key="1">
    <citation type="submission" date="2019-01" db="EMBL/GenBank/DDBJ databases">
        <authorList>
            <consortium name="Pathogen Informatics"/>
        </authorList>
    </citation>
    <scope>NUCLEOTIDE SEQUENCE [LARGE SCALE GENOMIC DNA]</scope>
    <source>
        <strain evidence="12 13">NCTC10138</strain>
    </source>
</reference>
<feature type="binding site" evidence="10">
    <location>
        <begin position="147"/>
        <end position="150"/>
    </location>
    <ligand>
        <name>substrate</name>
    </ligand>
</feature>
<dbReference type="AlphaFoldDB" id="A0A449BCJ0"/>
<feature type="active site" description="Proton acceptor" evidence="10">
    <location>
        <position position="68"/>
    </location>
</feature>
<dbReference type="NCBIfam" id="TIGR00042">
    <property type="entry name" value="RdgB/HAM1 family non-canonical purine NTP pyrophosphatase"/>
    <property type="match status" value="1"/>
</dbReference>
<dbReference type="Proteomes" id="UP000289841">
    <property type="component" value="Chromosome"/>
</dbReference>
<keyword evidence="4 10" id="KW-0547">Nucleotide-binding</keyword>
<dbReference type="GO" id="GO:0005829">
    <property type="term" value="C:cytosol"/>
    <property type="evidence" value="ECO:0007669"/>
    <property type="project" value="TreeGrafter"/>
</dbReference>
<feature type="binding site" evidence="10">
    <location>
        <position position="39"/>
    </location>
    <ligand>
        <name>Mg(2+)</name>
        <dbReference type="ChEBI" id="CHEBI:18420"/>
    </ligand>
</feature>
<dbReference type="GO" id="GO:0000166">
    <property type="term" value="F:nucleotide binding"/>
    <property type="evidence" value="ECO:0007669"/>
    <property type="project" value="UniProtKB-KW"/>
</dbReference>
<proteinExistence type="inferred from homology"/>
<evidence type="ECO:0000256" key="11">
    <source>
        <dbReference type="RuleBase" id="RU003781"/>
    </source>
</evidence>
<dbReference type="KEGG" id="aaxa:NCTC10138_00509"/>
<evidence type="ECO:0000256" key="1">
    <source>
        <dbReference type="ARBA" id="ARBA00008023"/>
    </source>
</evidence>
<comment type="subunit">
    <text evidence="2 10">Homodimer.</text>
</comment>
<keyword evidence="5 10" id="KW-0378">Hydrolase</keyword>
<dbReference type="OrthoDB" id="9807456at2"/>
<dbReference type="GO" id="GO:0017111">
    <property type="term" value="F:ribonucleoside triphosphate phosphatase activity"/>
    <property type="evidence" value="ECO:0007669"/>
    <property type="project" value="InterPro"/>
</dbReference>
<evidence type="ECO:0000256" key="9">
    <source>
        <dbReference type="ARBA" id="ARBA00052017"/>
    </source>
</evidence>
<dbReference type="RefSeq" id="WP_026391163.1">
    <property type="nucleotide sequence ID" value="NZ_LR215048.1"/>
</dbReference>
<gene>
    <name evidence="12" type="ORF">NCTC10138_00509</name>
</gene>
<comment type="similarity">
    <text evidence="1 10 11">Belongs to the HAM1 NTPase family.</text>
</comment>
<accession>A0A449BCJ0</accession>
<dbReference type="EMBL" id="LR215048">
    <property type="protein sequence ID" value="VEU80152.1"/>
    <property type="molecule type" value="Genomic_DNA"/>
</dbReference>
<dbReference type="GO" id="GO:0009146">
    <property type="term" value="P:purine nucleoside triphosphate catabolic process"/>
    <property type="evidence" value="ECO:0007669"/>
    <property type="project" value="UniProtKB-UniRule"/>
</dbReference>
<dbReference type="GO" id="GO:0036222">
    <property type="term" value="F:XTP diphosphatase activity"/>
    <property type="evidence" value="ECO:0007669"/>
    <property type="project" value="UniProtKB-UniRule"/>
</dbReference>
<organism evidence="12 13">
    <name type="scientific">Haploplasma axanthum</name>
    <name type="common">Acholeplasma axanthum</name>
    <dbReference type="NCBI Taxonomy" id="29552"/>
    <lineage>
        <taxon>Bacteria</taxon>
        <taxon>Bacillati</taxon>
        <taxon>Mycoplasmatota</taxon>
        <taxon>Mollicutes</taxon>
        <taxon>Acholeplasmatales</taxon>
        <taxon>Acholeplasmataceae</taxon>
        <taxon>Haploplasma</taxon>
    </lineage>
</organism>
<dbReference type="GO" id="GO:0009117">
    <property type="term" value="P:nucleotide metabolic process"/>
    <property type="evidence" value="ECO:0007669"/>
    <property type="project" value="UniProtKB-KW"/>
</dbReference>